<dbReference type="FunFam" id="3.10.20.620:FF:000004">
    <property type="entry name" value="Autophagy protein 5"/>
    <property type="match status" value="1"/>
</dbReference>
<accession>A0A4S8SJ01</accession>
<dbReference type="Pfam" id="PF04106">
    <property type="entry name" value="ATG5_UblB"/>
    <property type="match status" value="1"/>
</dbReference>
<evidence type="ECO:0000256" key="3">
    <source>
        <dbReference type="ARBA" id="ARBA00022499"/>
    </source>
</evidence>
<dbReference type="EMBL" id="QZAF01000197">
    <property type="protein sequence ID" value="THV70479.1"/>
    <property type="molecule type" value="Genomic_DNA"/>
</dbReference>
<evidence type="ECO:0000256" key="1">
    <source>
        <dbReference type="ARBA" id="ARBA00004623"/>
    </source>
</evidence>
<feature type="domain" description="Autophagy protein ATG5 UblB" evidence="7">
    <location>
        <begin position="234"/>
        <end position="335"/>
    </location>
</feature>
<keyword evidence="4 6" id="KW-0832">Ubl conjugation</keyword>
<dbReference type="GO" id="GO:0034727">
    <property type="term" value="P:piecemeal microautophagy of the nucleus"/>
    <property type="evidence" value="ECO:0007669"/>
    <property type="project" value="TreeGrafter"/>
</dbReference>
<organism evidence="10 11">
    <name type="scientific">Aureobasidium pullulans</name>
    <name type="common">Black yeast</name>
    <name type="synonym">Pullularia pullulans</name>
    <dbReference type="NCBI Taxonomy" id="5580"/>
    <lineage>
        <taxon>Eukaryota</taxon>
        <taxon>Fungi</taxon>
        <taxon>Dikarya</taxon>
        <taxon>Ascomycota</taxon>
        <taxon>Pezizomycotina</taxon>
        <taxon>Dothideomycetes</taxon>
        <taxon>Dothideomycetidae</taxon>
        <taxon>Dothideales</taxon>
        <taxon>Saccotheciaceae</taxon>
        <taxon>Aureobasidium</taxon>
    </lineage>
</organism>
<sequence>MATPLLAIAKIQKKVWDGSLPLEIRLANADCRTYDETDPYLINLPRLSYLPFLLPRLHAFFAPSLINPSTPPHELWLSFQGVPLKYHHPVGLLYDLFSGAPPANPDDDEVDAEETLPWKLELRVQEFPPELMGLDAEGKVVRDCFVNGVKEADVIRNGKGNVYMGLSKNDSDVLWEAVKTRKFVALPSYLLIIPSRSHRECRIDRDVQTKTDNLQRFNTINNKLLNPPGTPLRNIPMKIYLPTAPSISNSEEGGDATIQASIRTVQSLVAPFSGTRQLNTLGMELNQILPTVFPSRRNPVLATPVLHGAVVPMGAPVEELMRAAAFADGFLHIVVVML</sequence>
<evidence type="ECO:0000259" key="7">
    <source>
        <dbReference type="Pfam" id="PF04106"/>
    </source>
</evidence>
<evidence type="ECO:0000256" key="4">
    <source>
        <dbReference type="ARBA" id="ARBA00022843"/>
    </source>
</evidence>
<keyword evidence="6" id="KW-0813">Transport</keyword>
<dbReference type="GO" id="GO:0005776">
    <property type="term" value="C:autophagosome"/>
    <property type="evidence" value="ECO:0007669"/>
    <property type="project" value="TreeGrafter"/>
</dbReference>
<evidence type="ECO:0000313" key="10">
    <source>
        <dbReference type="EMBL" id="THV70479.1"/>
    </source>
</evidence>
<dbReference type="GO" id="GO:0000422">
    <property type="term" value="P:autophagy of mitochondrion"/>
    <property type="evidence" value="ECO:0007669"/>
    <property type="project" value="TreeGrafter"/>
</dbReference>
<dbReference type="InterPro" id="IPR042527">
    <property type="entry name" value="Atg5_UblA_dom_sf"/>
</dbReference>
<name>A0A4S8SJ01_AURPU</name>
<dbReference type="Pfam" id="PF20637">
    <property type="entry name" value="ATG5_HBR"/>
    <property type="match status" value="1"/>
</dbReference>
<dbReference type="InterPro" id="IPR007239">
    <property type="entry name" value="Atg5"/>
</dbReference>
<dbReference type="GO" id="GO:0034274">
    <property type="term" value="C:Atg12-Atg5-Atg16 complex"/>
    <property type="evidence" value="ECO:0007669"/>
    <property type="project" value="TreeGrafter"/>
</dbReference>
<gene>
    <name evidence="10" type="ORF">D6D28_05126</name>
</gene>
<dbReference type="Gene3D" id="3.10.20.90">
    <property type="entry name" value="Phosphatidylinositol 3-kinase Catalytic Subunit, Chain A, domain 1"/>
    <property type="match status" value="1"/>
</dbReference>
<dbReference type="InterPro" id="IPR048940">
    <property type="entry name" value="ATG5_HBR"/>
</dbReference>
<evidence type="ECO:0000256" key="5">
    <source>
        <dbReference type="ARBA" id="ARBA00023006"/>
    </source>
</evidence>
<dbReference type="InterPro" id="IPR042526">
    <property type="entry name" value="Atg5_HR"/>
</dbReference>
<keyword evidence="5 6" id="KW-0072">Autophagy</keyword>
<proteinExistence type="inferred from homology"/>
<evidence type="ECO:0000259" key="8">
    <source>
        <dbReference type="Pfam" id="PF20637"/>
    </source>
</evidence>
<dbReference type="GO" id="GO:0034045">
    <property type="term" value="C:phagophore assembly site membrane"/>
    <property type="evidence" value="ECO:0007669"/>
    <property type="project" value="UniProtKB-SubCell"/>
</dbReference>
<dbReference type="AlphaFoldDB" id="A0A4S8SJ01"/>
<comment type="subcellular location">
    <subcellularLocation>
        <location evidence="1 6">Preautophagosomal structure membrane</location>
        <topology evidence="1 6">Peripheral membrane protein</topology>
    </subcellularLocation>
</comment>
<comment type="similarity">
    <text evidence="2 6">Belongs to the ATG5 family.</text>
</comment>
<dbReference type="GO" id="GO:0006995">
    <property type="term" value="P:cellular response to nitrogen starvation"/>
    <property type="evidence" value="ECO:0007669"/>
    <property type="project" value="TreeGrafter"/>
</dbReference>
<dbReference type="GO" id="GO:0044233">
    <property type="term" value="C:mitochondria-associated endoplasmic reticulum membrane contact site"/>
    <property type="evidence" value="ECO:0007669"/>
    <property type="project" value="TreeGrafter"/>
</dbReference>
<comment type="function">
    <text evidence="6">Involved in cytoplasm to vacuole transport (Cvt) and autophagic vesicle formation.</text>
</comment>
<dbReference type="Gene3D" id="3.10.20.620">
    <property type="match status" value="1"/>
</dbReference>
<comment type="caution">
    <text evidence="10">The sequence shown here is derived from an EMBL/GenBank/DDBJ whole genome shotgun (WGS) entry which is preliminary data.</text>
</comment>
<evidence type="ECO:0000259" key="9">
    <source>
        <dbReference type="Pfam" id="PF20638"/>
    </source>
</evidence>
<dbReference type="InterPro" id="IPR048318">
    <property type="entry name" value="ATG5_UblB"/>
</dbReference>
<protein>
    <recommendedName>
        <fullName evidence="6">Autophagy protein 5</fullName>
    </recommendedName>
</protein>
<comment type="subunit">
    <text evidence="6">Conjugated with ATG12.</text>
</comment>
<feature type="domain" description="Autophagy protein ATG5 alpha-helical bundle region" evidence="8">
    <location>
        <begin position="139"/>
        <end position="183"/>
    </location>
</feature>
<keyword evidence="3 6" id="KW-1017">Isopeptide bond</keyword>
<dbReference type="Proteomes" id="UP000304951">
    <property type="component" value="Unassembled WGS sequence"/>
</dbReference>
<evidence type="ECO:0000256" key="2">
    <source>
        <dbReference type="ARBA" id="ARBA00006910"/>
    </source>
</evidence>
<dbReference type="GO" id="GO:0019776">
    <property type="term" value="F:Atg8-family ligase activity"/>
    <property type="evidence" value="ECO:0007669"/>
    <property type="project" value="TreeGrafter"/>
</dbReference>
<dbReference type="GO" id="GO:0061908">
    <property type="term" value="C:phagophore"/>
    <property type="evidence" value="ECO:0007669"/>
    <property type="project" value="TreeGrafter"/>
</dbReference>
<keyword evidence="6" id="KW-0472">Membrane</keyword>
<evidence type="ECO:0000313" key="11">
    <source>
        <dbReference type="Proteomes" id="UP000304951"/>
    </source>
</evidence>
<dbReference type="Gene3D" id="1.10.246.190">
    <property type="entry name" value="Autophagy protein Apg5, helix rich domain"/>
    <property type="match status" value="1"/>
</dbReference>
<reference evidence="10 11" key="1">
    <citation type="submission" date="2018-10" db="EMBL/GenBank/DDBJ databases">
        <title>Fifty Aureobasidium pullulans genomes reveal a recombining polyextremotolerant generalist.</title>
        <authorList>
            <person name="Gostincar C."/>
            <person name="Turk M."/>
            <person name="Zajc J."/>
            <person name="Gunde-Cimerman N."/>
        </authorList>
    </citation>
    <scope>NUCLEOTIDE SEQUENCE [LARGE SCALE GENOMIC DNA]</scope>
    <source>
        <strain evidence="10 11">EXF-11900</strain>
    </source>
</reference>
<dbReference type="InterPro" id="IPR048939">
    <property type="entry name" value="ATG5_UblA"/>
</dbReference>
<evidence type="ECO:0000256" key="6">
    <source>
        <dbReference type="RuleBase" id="RU361202"/>
    </source>
</evidence>
<feature type="domain" description="Autophagy protein ATG5 UblA" evidence="9">
    <location>
        <begin position="15"/>
        <end position="123"/>
    </location>
</feature>
<dbReference type="Pfam" id="PF20638">
    <property type="entry name" value="ATG5_UblA"/>
    <property type="match status" value="1"/>
</dbReference>
<dbReference type="PANTHER" id="PTHR13040">
    <property type="entry name" value="AUTOPHAGY PROTEIN 5"/>
    <property type="match status" value="1"/>
</dbReference>
<dbReference type="PANTHER" id="PTHR13040:SF2">
    <property type="entry name" value="AUTOPHAGY PROTEIN 5"/>
    <property type="match status" value="1"/>
</dbReference>